<reference evidence="2 3" key="1">
    <citation type="submission" date="2019-02" db="EMBL/GenBank/DDBJ databases">
        <title>Genomic Encyclopedia of Archaeal and Bacterial Type Strains, Phase II (KMG-II): from individual species to whole genera.</title>
        <authorList>
            <person name="Goeker M."/>
        </authorList>
    </citation>
    <scope>NUCLEOTIDE SEQUENCE [LARGE SCALE GENOMIC DNA]</scope>
    <source>
        <strain evidence="2 3">DSM 18328</strain>
    </source>
</reference>
<feature type="transmembrane region" description="Helical" evidence="1">
    <location>
        <begin position="12"/>
        <end position="34"/>
    </location>
</feature>
<organism evidence="2 3">
    <name type="scientific">Natrinema hispanicum</name>
    <dbReference type="NCBI Taxonomy" id="392421"/>
    <lineage>
        <taxon>Archaea</taxon>
        <taxon>Methanobacteriati</taxon>
        <taxon>Methanobacteriota</taxon>
        <taxon>Stenosarchaea group</taxon>
        <taxon>Halobacteria</taxon>
        <taxon>Halobacteriales</taxon>
        <taxon>Natrialbaceae</taxon>
        <taxon>Natrinema</taxon>
    </lineage>
</organism>
<proteinExistence type="predicted"/>
<evidence type="ECO:0000256" key="1">
    <source>
        <dbReference type="SAM" id="Phobius"/>
    </source>
</evidence>
<accession>A0A482Y929</accession>
<dbReference type="OrthoDB" id="181832at2157"/>
<dbReference type="AlphaFoldDB" id="A0A482Y929"/>
<keyword evidence="1" id="KW-0472">Membrane</keyword>
<feature type="transmembrane region" description="Helical" evidence="1">
    <location>
        <begin position="54"/>
        <end position="72"/>
    </location>
</feature>
<keyword evidence="1" id="KW-0812">Transmembrane</keyword>
<gene>
    <name evidence="2" type="ORF">BDK88_1929</name>
</gene>
<dbReference type="Proteomes" id="UP000291097">
    <property type="component" value="Unassembled WGS sequence"/>
</dbReference>
<dbReference type="EMBL" id="SHMP01000004">
    <property type="protein sequence ID" value="RZV10747.1"/>
    <property type="molecule type" value="Genomic_DNA"/>
</dbReference>
<name>A0A482Y929_9EURY</name>
<protein>
    <submittedName>
        <fullName evidence="2">Uncharacterized protein</fullName>
    </submittedName>
</protein>
<sequence>MFSDGLEIPEYVADVVTIVQLLLGVLLPIAMIGWVDIILDSYFGPDDVRFYPEVALALIGGVVVIYLLGTLYE</sequence>
<evidence type="ECO:0000313" key="2">
    <source>
        <dbReference type="EMBL" id="RZV10747.1"/>
    </source>
</evidence>
<evidence type="ECO:0000313" key="3">
    <source>
        <dbReference type="Proteomes" id="UP000291097"/>
    </source>
</evidence>
<keyword evidence="1" id="KW-1133">Transmembrane helix</keyword>
<dbReference type="RefSeq" id="WP_130500212.1">
    <property type="nucleotide sequence ID" value="NZ_SHMP01000004.1"/>
</dbReference>
<comment type="caution">
    <text evidence="2">The sequence shown here is derived from an EMBL/GenBank/DDBJ whole genome shotgun (WGS) entry which is preliminary data.</text>
</comment>